<dbReference type="EMBL" id="HBIR01035548">
    <property type="protein sequence ID" value="CAE0566294.1"/>
    <property type="molecule type" value="Transcribed_RNA"/>
</dbReference>
<accession>A0A6V2T215</accession>
<dbReference type="PANTHER" id="PTHR22874:SF1">
    <property type="entry name" value="ACTIVATING MOLECULE IN BECN1-REGULATED AUTOPHAGY PROTEIN 1"/>
    <property type="match status" value="1"/>
</dbReference>
<dbReference type="EMBL" id="HBIR01035551">
    <property type="protein sequence ID" value="CAE0566299.1"/>
    <property type="molecule type" value="Transcribed_RNA"/>
</dbReference>
<sequence>MPAAPTASASPLPAALPAAASQQTAPGFAAGEAAAAAAGSGSGSGAGPSAAGAGAGGGGATAAASANVSLSALAGELAAAVPGLAPAAGPGSGTAAGEGGAGAGDEPDVAVILEGDHPQRCVAFNQCASHELFFVAETNAEPPPRLPPHAHMVPPFTVQLWMWMVPLGHDFMNGGKVRPSQAAFHIERSVMYSDAGFDVSKCGRFLALCELDTATASGYHLKTLSLQPRSLGQVLQTVALPNCPYVTSVQFSPLVASVLIGYGRCQQPPPNATNEPPTYAVLRCVAFRGDSKQEAAATVLGPPTPFPAPLAHAPLFAAAWPGAPSPTRRRVLLDRMMSSSSPLTPRTSPTSPSSTRMRLPLGTSRSSTPPRTGASAASGTTRRNGNEI</sequence>
<feature type="region of interest" description="Disordered" evidence="1">
    <location>
        <begin position="37"/>
        <end position="58"/>
    </location>
</feature>
<dbReference type="GO" id="GO:0000045">
    <property type="term" value="P:autophagosome assembly"/>
    <property type="evidence" value="ECO:0007669"/>
    <property type="project" value="TreeGrafter"/>
</dbReference>
<feature type="region of interest" description="Disordered" evidence="1">
    <location>
        <begin position="88"/>
        <end position="107"/>
    </location>
</feature>
<evidence type="ECO:0000313" key="3">
    <source>
        <dbReference type="EMBL" id="CAE0566299.1"/>
    </source>
</evidence>
<dbReference type="InterPro" id="IPR052596">
    <property type="entry name" value="AMBRA1_autophagy"/>
</dbReference>
<dbReference type="GO" id="GO:1990756">
    <property type="term" value="F:ubiquitin-like ligase-substrate adaptor activity"/>
    <property type="evidence" value="ECO:0007669"/>
    <property type="project" value="TreeGrafter"/>
</dbReference>
<feature type="region of interest" description="Disordered" evidence="1">
    <location>
        <begin position="336"/>
        <end position="388"/>
    </location>
</feature>
<dbReference type="GO" id="GO:0080008">
    <property type="term" value="C:Cul4-RING E3 ubiquitin ligase complex"/>
    <property type="evidence" value="ECO:0007669"/>
    <property type="project" value="TreeGrafter"/>
</dbReference>
<dbReference type="PANTHER" id="PTHR22874">
    <property type="entry name" value="ACTIVATING MOLECULE IN BECN1-REGULATED AUTOPHAGY PROTEIN 1"/>
    <property type="match status" value="1"/>
</dbReference>
<gene>
    <name evidence="2" type="ORF">EHUX00137_LOCUS27717</name>
    <name evidence="3" type="ORF">EHUX00137_LOCUS27720</name>
</gene>
<organism evidence="2">
    <name type="scientific">Emiliania huxleyi</name>
    <name type="common">Coccolithophore</name>
    <name type="synonym">Pontosphaera huxleyi</name>
    <dbReference type="NCBI Taxonomy" id="2903"/>
    <lineage>
        <taxon>Eukaryota</taxon>
        <taxon>Haptista</taxon>
        <taxon>Haptophyta</taxon>
        <taxon>Prymnesiophyceae</taxon>
        <taxon>Isochrysidales</taxon>
        <taxon>Noelaerhabdaceae</taxon>
        <taxon>Emiliania</taxon>
    </lineage>
</organism>
<evidence type="ECO:0000256" key="1">
    <source>
        <dbReference type="SAM" id="MobiDB-lite"/>
    </source>
</evidence>
<name>A0A6V2T215_EMIHU</name>
<dbReference type="AlphaFoldDB" id="A0A6V2T215"/>
<reference evidence="2" key="1">
    <citation type="submission" date="2021-01" db="EMBL/GenBank/DDBJ databases">
        <authorList>
            <person name="Corre E."/>
            <person name="Pelletier E."/>
            <person name="Niang G."/>
            <person name="Scheremetjew M."/>
            <person name="Finn R."/>
            <person name="Kale V."/>
            <person name="Holt S."/>
            <person name="Cochrane G."/>
            <person name="Meng A."/>
            <person name="Brown T."/>
            <person name="Cohen L."/>
        </authorList>
    </citation>
    <scope>NUCLEOTIDE SEQUENCE</scope>
    <source>
        <strain evidence="2">379</strain>
    </source>
</reference>
<protein>
    <submittedName>
        <fullName evidence="2">Uncharacterized protein</fullName>
    </submittedName>
</protein>
<feature type="compositionally biased region" description="Low complexity" evidence="1">
    <location>
        <begin position="336"/>
        <end position="360"/>
    </location>
</feature>
<evidence type="ECO:0000313" key="2">
    <source>
        <dbReference type="EMBL" id="CAE0566294.1"/>
    </source>
</evidence>
<feature type="compositionally biased region" description="Polar residues" evidence="1">
    <location>
        <begin position="363"/>
        <end position="388"/>
    </location>
</feature>
<feature type="compositionally biased region" description="Gly residues" evidence="1">
    <location>
        <begin position="90"/>
        <end position="103"/>
    </location>
</feature>
<dbReference type="GO" id="GO:0000423">
    <property type="term" value="P:mitophagy"/>
    <property type="evidence" value="ECO:0007669"/>
    <property type="project" value="TreeGrafter"/>
</dbReference>
<proteinExistence type="predicted"/>